<feature type="transmembrane region" description="Helical" evidence="8">
    <location>
        <begin position="119"/>
        <end position="142"/>
    </location>
</feature>
<dbReference type="KEGG" id="gur:Gura_2604"/>
<evidence type="ECO:0000256" key="6">
    <source>
        <dbReference type="ARBA" id="ARBA00022989"/>
    </source>
</evidence>
<evidence type="ECO:0000256" key="1">
    <source>
        <dbReference type="ARBA" id="ARBA00004651"/>
    </source>
</evidence>
<gene>
    <name evidence="9" type="ordered locus">Gura_2604</name>
</gene>
<dbReference type="InterPro" id="IPR026441">
    <property type="entry name" value="Exosort_XrtH"/>
</dbReference>
<accession>A5G4R3</accession>
<keyword evidence="10" id="KW-1185">Reference proteome</keyword>
<evidence type="ECO:0000313" key="10">
    <source>
        <dbReference type="Proteomes" id="UP000006695"/>
    </source>
</evidence>
<dbReference type="GO" id="GO:0008233">
    <property type="term" value="F:peptidase activity"/>
    <property type="evidence" value="ECO:0007669"/>
    <property type="project" value="UniProtKB-KW"/>
</dbReference>
<dbReference type="InterPro" id="IPR026392">
    <property type="entry name" value="Exo/Archaeosortase_dom"/>
</dbReference>
<proteinExistence type="predicted"/>
<dbReference type="Pfam" id="PF09721">
    <property type="entry name" value="Exosortase_EpsH"/>
    <property type="match status" value="1"/>
</dbReference>
<dbReference type="EMBL" id="CP000698">
    <property type="protein sequence ID" value="ABQ26781.1"/>
    <property type="molecule type" value="Genomic_DNA"/>
</dbReference>
<feature type="transmembrane region" description="Helical" evidence="8">
    <location>
        <begin position="236"/>
        <end position="252"/>
    </location>
</feature>
<evidence type="ECO:0000256" key="2">
    <source>
        <dbReference type="ARBA" id="ARBA00022475"/>
    </source>
</evidence>
<feature type="transmembrane region" description="Helical" evidence="8">
    <location>
        <begin position="154"/>
        <end position="175"/>
    </location>
</feature>
<dbReference type="AlphaFoldDB" id="A5G4R3"/>
<evidence type="ECO:0008006" key="11">
    <source>
        <dbReference type="Google" id="ProtNLM"/>
    </source>
</evidence>
<dbReference type="NCBIfam" id="TIGR04178">
    <property type="entry name" value="exo_archaeo"/>
    <property type="match status" value="1"/>
</dbReference>
<dbReference type="NCBIfam" id="TIGR04177">
    <property type="entry name" value="exosort_XrtH"/>
    <property type="match status" value="1"/>
</dbReference>
<feature type="transmembrane region" description="Helical" evidence="8">
    <location>
        <begin position="187"/>
        <end position="205"/>
    </location>
</feature>
<name>A5G4R3_GEOUR</name>
<feature type="transmembrane region" description="Helical" evidence="8">
    <location>
        <begin position="295"/>
        <end position="318"/>
    </location>
</feature>
<feature type="transmembrane region" description="Helical" evidence="8">
    <location>
        <begin position="21"/>
        <end position="45"/>
    </location>
</feature>
<evidence type="ECO:0000256" key="4">
    <source>
        <dbReference type="ARBA" id="ARBA00022692"/>
    </source>
</evidence>
<keyword evidence="7 8" id="KW-0472">Membrane</keyword>
<organism evidence="9 10">
    <name type="scientific">Geotalea uraniireducens (strain Rf4)</name>
    <name type="common">Geobacter uraniireducens</name>
    <dbReference type="NCBI Taxonomy" id="351605"/>
    <lineage>
        <taxon>Bacteria</taxon>
        <taxon>Pseudomonadati</taxon>
        <taxon>Thermodesulfobacteriota</taxon>
        <taxon>Desulfuromonadia</taxon>
        <taxon>Geobacterales</taxon>
        <taxon>Geobacteraceae</taxon>
        <taxon>Geotalea</taxon>
    </lineage>
</organism>
<feature type="transmembrane region" description="Helical" evidence="8">
    <location>
        <begin position="84"/>
        <end position="107"/>
    </location>
</feature>
<evidence type="ECO:0000256" key="5">
    <source>
        <dbReference type="ARBA" id="ARBA00022801"/>
    </source>
</evidence>
<protein>
    <recommendedName>
        <fullName evidence="11">Exosortase H</fullName>
    </recommendedName>
</protein>
<dbReference type="HOGENOM" id="CLU_836158_0_0_7"/>
<dbReference type="OrthoDB" id="5397170at2"/>
<reference evidence="9 10" key="1">
    <citation type="submission" date="2007-05" db="EMBL/GenBank/DDBJ databases">
        <title>Complete sequence of Geobacter uraniireducens Rf4.</title>
        <authorList>
            <consortium name="US DOE Joint Genome Institute"/>
            <person name="Copeland A."/>
            <person name="Lucas S."/>
            <person name="Lapidus A."/>
            <person name="Barry K."/>
            <person name="Detter J.C."/>
            <person name="Glavina del Rio T."/>
            <person name="Hammon N."/>
            <person name="Israni S."/>
            <person name="Dalin E."/>
            <person name="Tice H."/>
            <person name="Pitluck S."/>
            <person name="Chertkov O."/>
            <person name="Brettin T."/>
            <person name="Bruce D."/>
            <person name="Han C."/>
            <person name="Schmutz J."/>
            <person name="Larimer F."/>
            <person name="Land M."/>
            <person name="Hauser L."/>
            <person name="Kyrpides N."/>
            <person name="Mikhailova N."/>
            <person name="Shelobolina E."/>
            <person name="Aklujkar M."/>
            <person name="Lovley D."/>
            <person name="Richardson P."/>
        </authorList>
    </citation>
    <scope>NUCLEOTIDE SEQUENCE [LARGE SCALE GENOMIC DNA]</scope>
    <source>
        <strain evidence="9 10">Rf4</strain>
    </source>
</reference>
<feature type="transmembrane region" description="Helical" evidence="8">
    <location>
        <begin position="264"/>
        <end position="289"/>
    </location>
</feature>
<keyword evidence="4 8" id="KW-0812">Transmembrane</keyword>
<evidence type="ECO:0000256" key="7">
    <source>
        <dbReference type="ARBA" id="ARBA00023136"/>
    </source>
</evidence>
<evidence type="ECO:0000256" key="8">
    <source>
        <dbReference type="SAM" id="Phobius"/>
    </source>
</evidence>
<dbReference type="GO" id="GO:0005886">
    <property type="term" value="C:plasma membrane"/>
    <property type="evidence" value="ECO:0007669"/>
    <property type="project" value="UniProtKB-SubCell"/>
</dbReference>
<dbReference type="Proteomes" id="UP000006695">
    <property type="component" value="Chromosome"/>
</dbReference>
<dbReference type="STRING" id="351605.Gura_2604"/>
<keyword evidence="5" id="KW-0378">Hydrolase</keyword>
<dbReference type="RefSeq" id="WP_011939459.1">
    <property type="nucleotide sequence ID" value="NC_009483.1"/>
</dbReference>
<comment type="subcellular location">
    <subcellularLocation>
        <location evidence="1">Cell membrane</location>
        <topology evidence="1">Multi-pass membrane protein</topology>
    </subcellularLocation>
</comment>
<dbReference type="GO" id="GO:0006508">
    <property type="term" value="P:proteolysis"/>
    <property type="evidence" value="ECO:0007669"/>
    <property type="project" value="UniProtKB-KW"/>
</dbReference>
<dbReference type="InterPro" id="IPR019127">
    <property type="entry name" value="Exosortase"/>
</dbReference>
<keyword evidence="3" id="KW-0645">Protease</keyword>
<keyword evidence="6 8" id="KW-1133">Transmembrane helix</keyword>
<keyword evidence="2" id="KW-1003">Cell membrane</keyword>
<sequence length="332" mass="36767">MNRKRGFKSWRAGSGAPSGQSVIDVRFAVTFGICCILLYTLATWLPESLFEPLNRHTARMSACCLGPFGIHPALQGLTLSQDGFAVRVITECSVLYMGILFFSFVIAYPISLSRKLIGLALGIPVLHAGNILRIAAVFAIGLRKQNLFEFVHVYLGQVLMVLFVLAVCMAWLRAASPAAPRFTPAAFPVRFVAFSAIPFLVWLAINKEYVRLTDHLVTALFALFDYRLEIPYQHEIYYQTFNVVTFVGLVLASRHRVMQRKLTALAAGLAAIVGIQVMFRICNVMMTAFHNEPAIRLSMGISLVGQYLAPVLLWLLMLRGEPGAKGGRQAPE</sequence>
<evidence type="ECO:0000313" key="9">
    <source>
        <dbReference type="EMBL" id="ABQ26781.1"/>
    </source>
</evidence>
<evidence type="ECO:0000256" key="3">
    <source>
        <dbReference type="ARBA" id="ARBA00022670"/>
    </source>
</evidence>